<keyword evidence="6 9" id="KW-0326">Glycosidase</keyword>
<dbReference type="Proteomes" id="UP000634011">
    <property type="component" value="Unassembled WGS sequence"/>
</dbReference>
<evidence type="ECO:0000256" key="8">
    <source>
        <dbReference type="PROSITE-ProRule" id="PRU10058"/>
    </source>
</evidence>
<proteinExistence type="inferred from homology"/>
<evidence type="ECO:0000256" key="10">
    <source>
        <dbReference type="SAM" id="SignalP"/>
    </source>
</evidence>
<dbReference type="GO" id="GO:0008810">
    <property type="term" value="F:cellulase activity"/>
    <property type="evidence" value="ECO:0007669"/>
    <property type="project" value="UniProtKB-EC"/>
</dbReference>
<dbReference type="InterPro" id="IPR019834">
    <property type="entry name" value="Glyco_hydro_8_CS"/>
</dbReference>
<name>A0A923KQQ7_9BURK</name>
<dbReference type="EC" id="3.2.1.-" evidence="9"/>
<evidence type="ECO:0000256" key="2">
    <source>
        <dbReference type="ARBA" id="ARBA00009209"/>
    </source>
</evidence>
<evidence type="ECO:0000256" key="4">
    <source>
        <dbReference type="ARBA" id="ARBA00022801"/>
    </source>
</evidence>
<dbReference type="PROSITE" id="PS00812">
    <property type="entry name" value="GLYCOSYL_HYDROL_F8"/>
    <property type="match status" value="1"/>
</dbReference>
<dbReference type="AlphaFoldDB" id="A0A923KQQ7"/>
<dbReference type="GO" id="GO:0030245">
    <property type="term" value="P:cellulose catabolic process"/>
    <property type="evidence" value="ECO:0007669"/>
    <property type="project" value="UniProtKB-KW"/>
</dbReference>
<evidence type="ECO:0000313" key="11">
    <source>
        <dbReference type="EMBL" id="MBC3864103.1"/>
    </source>
</evidence>
<keyword evidence="12" id="KW-1185">Reference proteome</keyword>
<keyword evidence="3 10" id="KW-0732">Signal</keyword>
<dbReference type="InterPro" id="IPR002037">
    <property type="entry name" value="Glyco_hydro_8"/>
</dbReference>
<reference evidence="11" key="1">
    <citation type="submission" date="2020-08" db="EMBL/GenBank/DDBJ databases">
        <title>Novel species isolated from subtropical streams in China.</title>
        <authorList>
            <person name="Lu H."/>
        </authorList>
    </citation>
    <scope>NUCLEOTIDE SEQUENCE</scope>
    <source>
        <strain evidence="11">KACC 12607</strain>
    </source>
</reference>
<comment type="caution">
    <text evidence="11">The sequence shown here is derived from an EMBL/GenBank/DDBJ whole genome shotgun (WGS) entry which is preliminary data.</text>
</comment>
<dbReference type="Gene3D" id="1.50.10.10">
    <property type="match status" value="1"/>
</dbReference>
<dbReference type="EMBL" id="JACOFV010000022">
    <property type="protein sequence ID" value="MBC3864103.1"/>
    <property type="molecule type" value="Genomic_DNA"/>
</dbReference>
<evidence type="ECO:0000256" key="5">
    <source>
        <dbReference type="ARBA" id="ARBA00023001"/>
    </source>
</evidence>
<feature type="active site" description="Nucleophile" evidence="8">
    <location>
        <position position="137"/>
    </location>
</feature>
<evidence type="ECO:0000256" key="1">
    <source>
        <dbReference type="ARBA" id="ARBA00000966"/>
    </source>
</evidence>
<feature type="signal peptide" evidence="10">
    <location>
        <begin position="1"/>
        <end position="38"/>
    </location>
</feature>
<evidence type="ECO:0000256" key="6">
    <source>
        <dbReference type="ARBA" id="ARBA00023295"/>
    </source>
</evidence>
<feature type="chain" id="PRO_5037503940" description="Glucanase" evidence="10">
    <location>
        <begin position="39"/>
        <end position="397"/>
    </location>
</feature>
<accession>A0A923KQQ7</accession>
<comment type="catalytic activity">
    <reaction evidence="1">
        <text>Endohydrolysis of (1-&gt;4)-beta-D-glucosidic linkages in cellulose, lichenin and cereal beta-D-glucans.</text>
        <dbReference type="EC" id="3.2.1.4"/>
    </reaction>
</comment>
<dbReference type="InterPro" id="IPR008928">
    <property type="entry name" value="6-hairpin_glycosidase_sf"/>
</dbReference>
<dbReference type="InterPro" id="IPR012341">
    <property type="entry name" value="6hp_glycosidase-like_sf"/>
</dbReference>
<evidence type="ECO:0000313" key="12">
    <source>
        <dbReference type="Proteomes" id="UP000634011"/>
    </source>
</evidence>
<keyword evidence="4 9" id="KW-0378">Hydrolase</keyword>
<sequence length="397" mass="44287">MKPPKYFLRHSLRQQWKKALIAVSAGLVSLFTSQSVIASATCSGTWPEWEQFKRTFITADGRVVDHSGSIKPTVSEGQAYAMFFALAANDKASFQSLLTWTENNLASGDLTAHLPAWQWGQRPDNTWGVVDNNSASDADLWIAYALGIAGEVWKDKRYTALSTLLAQRILSEETAELPQLGLTLLPAPKGFALANNQWKLNPSYTPLQLLRWFEHSDKDPRWKKLISSSLKIILGASPKGYSADWILFNPEQGFTVDSQGAEKGYGGYNAIRVYLWAGMMADKDSDRPILLKTLQPMANLTESKGYPPEFVDIQTGDVKSVGSSGFSAALLPFLHASKNTKTLQQQQLRLQALPIKPDLYYDQVLALFAQGWLDQRFRFRANGYAELDWQGVCKPKS</sequence>
<keyword evidence="5" id="KW-0136">Cellulose degradation</keyword>
<gene>
    <name evidence="11" type="primary">bcsZ</name>
    <name evidence="11" type="ORF">H8K32_18500</name>
</gene>
<dbReference type="NCBIfam" id="NF008305">
    <property type="entry name" value="PRK11097.1"/>
    <property type="match status" value="1"/>
</dbReference>
<comment type="similarity">
    <text evidence="2 9">Belongs to the glycosyl hydrolase 8 (cellulase D) family.</text>
</comment>
<organism evidence="11 12">
    <name type="scientific">Undibacterium jejuense</name>
    <dbReference type="NCBI Taxonomy" id="1344949"/>
    <lineage>
        <taxon>Bacteria</taxon>
        <taxon>Pseudomonadati</taxon>
        <taxon>Pseudomonadota</taxon>
        <taxon>Betaproteobacteria</taxon>
        <taxon>Burkholderiales</taxon>
        <taxon>Oxalobacteraceae</taxon>
        <taxon>Undibacterium</taxon>
    </lineage>
</organism>
<dbReference type="PRINTS" id="PR00735">
    <property type="entry name" value="GLHYDRLASE8"/>
</dbReference>
<protein>
    <recommendedName>
        <fullName evidence="9">Glucanase</fullName>
        <ecNumber evidence="9">3.2.1.-</ecNumber>
    </recommendedName>
</protein>
<evidence type="ECO:0000256" key="7">
    <source>
        <dbReference type="ARBA" id="ARBA00023326"/>
    </source>
</evidence>
<evidence type="ECO:0000256" key="3">
    <source>
        <dbReference type="ARBA" id="ARBA00022729"/>
    </source>
</evidence>
<keyword evidence="7 9" id="KW-0624">Polysaccharide degradation</keyword>
<evidence type="ECO:0000256" key="9">
    <source>
        <dbReference type="RuleBase" id="RU361167"/>
    </source>
</evidence>
<keyword evidence="7 9" id="KW-0119">Carbohydrate metabolism</keyword>
<dbReference type="SUPFAM" id="SSF48208">
    <property type="entry name" value="Six-hairpin glycosidases"/>
    <property type="match status" value="1"/>
</dbReference>
<dbReference type="Pfam" id="PF01270">
    <property type="entry name" value="Glyco_hydro_8"/>
    <property type="match status" value="1"/>
</dbReference>